<evidence type="ECO:0000313" key="1">
    <source>
        <dbReference type="EMBL" id="MCD2194932.1"/>
    </source>
</evidence>
<name>A0ABS8PAH6_9PSEU</name>
<keyword evidence="2" id="KW-1185">Reference proteome</keyword>
<organism evidence="1 2">
    <name type="scientific">Actinomycetospora endophytica</name>
    <dbReference type="NCBI Taxonomy" id="2291215"/>
    <lineage>
        <taxon>Bacteria</taxon>
        <taxon>Bacillati</taxon>
        <taxon>Actinomycetota</taxon>
        <taxon>Actinomycetes</taxon>
        <taxon>Pseudonocardiales</taxon>
        <taxon>Pseudonocardiaceae</taxon>
        <taxon>Actinomycetospora</taxon>
    </lineage>
</organism>
<sequence length="250" mass="27321">MQEFGSPDTLARIGAECAHADSVELKTLLLPPAGRAAEALTGRGAPTWSVRQVYLLDTAELGLVRAGVEIRLRRRARGRFDLAVSAHHNGISRDRIPRRGVRVEIDVVPGGMWQDVEVRREIDSAAAAEVIAGVVKSGEVLSPTQRAWACRGGEEVLDDAMLWDLHVHGPLVVRRVKVSAPALGLRRADLEHFRFPSGRELVEISTRCSPREVGPTATAFEQLLDERGVAIAPGYRTKTAMWREEIDGGS</sequence>
<accession>A0ABS8PAH6</accession>
<evidence type="ECO:0008006" key="3">
    <source>
        <dbReference type="Google" id="ProtNLM"/>
    </source>
</evidence>
<dbReference type="RefSeq" id="WP_230735515.1">
    <property type="nucleotide sequence ID" value="NZ_JAJNDB010000003.1"/>
</dbReference>
<reference evidence="1 2" key="1">
    <citation type="submission" date="2021-11" db="EMBL/GenBank/DDBJ databases">
        <title>Draft genome sequence of Actinomycetospora sp. SF1 isolated from the rhizosphere soil.</title>
        <authorList>
            <person name="Duangmal K."/>
            <person name="Chantavorakit T."/>
        </authorList>
    </citation>
    <scope>NUCLEOTIDE SEQUENCE [LARGE SCALE GENOMIC DNA]</scope>
    <source>
        <strain evidence="1 2">TBRC 5722</strain>
    </source>
</reference>
<evidence type="ECO:0000313" key="2">
    <source>
        <dbReference type="Proteomes" id="UP001199469"/>
    </source>
</evidence>
<dbReference type="Proteomes" id="UP001199469">
    <property type="component" value="Unassembled WGS sequence"/>
</dbReference>
<comment type="caution">
    <text evidence="1">The sequence shown here is derived from an EMBL/GenBank/DDBJ whole genome shotgun (WGS) entry which is preliminary data.</text>
</comment>
<proteinExistence type="predicted"/>
<dbReference type="EMBL" id="JAJNDB010000003">
    <property type="protein sequence ID" value="MCD2194932.1"/>
    <property type="molecule type" value="Genomic_DNA"/>
</dbReference>
<gene>
    <name evidence="1" type="ORF">LQ327_16285</name>
</gene>
<protein>
    <recommendedName>
        <fullName evidence="3">CYTH domain-containing protein</fullName>
    </recommendedName>
</protein>